<name>A0A218X719_PUNGR</name>
<dbReference type="STRING" id="22663.A0A218X719"/>
<reference evidence="2" key="2">
    <citation type="submission" date="2017-06" db="EMBL/GenBank/DDBJ databases">
        <title>The pomegranate genome and the genomics of punicalagin biosynthesis.</title>
        <authorList>
            <person name="Xu C."/>
        </authorList>
    </citation>
    <scope>NUCLEOTIDE SEQUENCE [LARGE SCALE GENOMIC DNA]</scope>
    <source>
        <tissue evidence="2">Fresh leaf</tissue>
    </source>
</reference>
<dbReference type="Proteomes" id="UP000197138">
    <property type="component" value="Unassembled WGS sequence"/>
</dbReference>
<protein>
    <submittedName>
        <fullName evidence="2">Uncharacterized protein</fullName>
    </submittedName>
</protein>
<feature type="region of interest" description="Disordered" evidence="1">
    <location>
        <begin position="1"/>
        <end position="34"/>
    </location>
</feature>
<gene>
    <name evidence="2" type="ORF">CDL15_Pgr006753</name>
    <name evidence="3" type="ORF">CRG98_028946</name>
</gene>
<dbReference type="EMBL" id="PGOL01002090">
    <property type="protein sequence ID" value="PKI50634.1"/>
    <property type="molecule type" value="Genomic_DNA"/>
</dbReference>
<proteinExistence type="predicted"/>
<dbReference type="AlphaFoldDB" id="A0A218X719"/>
<keyword evidence="5" id="KW-1185">Reference proteome</keyword>
<reference evidence="3 5" key="3">
    <citation type="submission" date="2017-11" db="EMBL/GenBank/DDBJ databases">
        <title>De-novo sequencing of pomegranate (Punica granatum L.) genome.</title>
        <authorList>
            <person name="Akparov Z."/>
            <person name="Amiraslanov A."/>
            <person name="Hajiyeva S."/>
            <person name="Abbasov M."/>
            <person name="Kaur K."/>
            <person name="Hamwieh A."/>
            <person name="Solovyev V."/>
            <person name="Salamov A."/>
            <person name="Braich B."/>
            <person name="Kosarev P."/>
            <person name="Mahmoud A."/>
            <person name="Hajiyev E."/>
            <person name="Babayeva S."/>
            <person name="Izzatullayeva V."/>
            <person name="Mammadov A."/>
            <person name="Mammadov A."/>
            <person name="Sharifova S."/>
            <person name="Ojaghi J."/>
            <person name="Eynullazada K."/>
            <person name="Bayramov B."/>
            <person name="Abdulazimova A."/>
            <person name="Shahmuradov I."/>
        </authorList>
    </citation>
    <scope>NUCLEOTIDE SEQUENCE [LARGE SCALE GENOMIC DNA]</scope>
    <source>
        <strain evidence="3">AG2017</strain>
        <strain evidence="5">cv. AG2017</strain>
        <tissue evidence="3">Leaf</tissue>
    </source>
</reference>
<dbReference type="PANTHER" id="PTHR33676">
    <property type="entry name" value="COLD REGULATED PROTEIN 27"/>
    <property type="match status" value="1"/>
</dbReference>
<feature type="compositionally biased region" description="Low complexity" evidence="1">
    <location>
        <begin position="1"/>
        <end position="17"/>
    </location>
</feature>
<dbReference type="PANTHER" id="PTHR33676:SF3">
    <property type="entry name" value="COLD-REGULATED PROTEIN 27"/>
    <property type="match status" value="1"/>
</dbReference>
<dbReference type="Proteomes" id="UP000233551">
    <property type="component" value="Unassembled WGS sequence"/>
</dbReference>
<dbReference type="EMBL" id="MTKT01002214">
    <property type="protein sequence ID" value="OWM80723.1"/>
    <property type="molecule type" value="Genomic_DNA"/>
</dbReference>
<evidence type="ECO:0000313" key="5">
    <source>
        <dbReference type="Proteomes" id="UP000233551"/>
    </source>
</evidence>
<dbReference type="GO" id="GO:0042752">
    <property type="term" value="P:regulation of circadian rhythm"/>
    <property type="evidence" value="ECO:0007669"/>
    <property type="project" value="InterPro"/>
</dbReference>
<feature type="region of interest" description="Disordered" evidence="1">
    <location>
        <begin position="181"/>
        <end position="237"/>
    </location>
</feature>
<evidence type="ECO:0000313" key="2">
    <source>
        <dbReference type="EMBL" id="OWM80723.1"/>
    </source>
</evidence>
<evidence type="ECO:0000313" key="3">
    <source>
        <dbReference type="EMBL" id="PKI50634.1"/>
    </source>
</evidence>
<evidence type="ECO:0000256" key="1">
    <source>
        <dbReference type="SAM" id="MobiDB-lite"/>
    </source>
</evidence>
<sequence length="237" mass="26113">MEKSQSSRSTASSNASAEQKLCRTPESSMAESMSMEWTDEKHSLYLKSIEASFVNQLYNSLDLRNCHSQNEQSSGKMPKPISSPSGQFKVLRDGFWQEINFTRPGFQQHKDDESRYVLSSPWIKHFKSAPKLPECEAVSMKDKGKISCASAANLEQPSQCWSHRKVGGINSSADLEVSDQNFINDDEEGDNAGKSSMDGAKRMKTREGGTPSTDQVVPFGMPPLNDDVTKTCASLGG</sequence>
<comment type="caution">
    <text evidence="2">The sequence shown here is derived from an EMBL/GenBank/DDBJ whole genome shotgun (WGS) entry which is preliminary data.</text>
</comment>
<organism evidence="2 4">
    <name type="scientific">Punica granatum</name>
    <name type="common">Pomegranate</name>
    <dbReference type="NCBI Taxonomy" id="22663"/>
    <lineage>
        <taxon>Eukaryota</taxon>
        <taxon>Viridiplantae</taxon>
        <taxon>Streptophyta</taxon>
        <taxon>Embryophyta</taxon>
        <taxon>Tracheophyta</taxon>
        <taxon>Spermatophyta</taxon>
        <taxon>Magnoliopsida</taxon>
        <taxon>eudicotyledons</taxon>
        <taxon>Gunneridae</taxon>
        <taxon>Pentapetalae</taxon>
        <taxon>rosids</taxon>
        <taxon>malvids</taxon>
        <taxon>Myrtales</taxon>
        <taxon>Lythraceae</taxon>
        <taxon>Punica</taxon>
    </lineage>
</organism>
<evidence type="ECO:0000313" key="4">
    <source>
        <dbReference type="Proteomes" id="UP000197138"/>
    </source>
</evidence>
<dbReference type="GeneID" id="116193297"/>
<reference evidence="4" key="1">
    <citation type="journal article" date="2017" name="Plant J.">
        <title>The pomegranate (Punica granatum L.) genome and the genomics of punicalagin biosynthesis.</title>
        <authorList>
            <person name="Qin G."/>
            <person name="Xu C."/>
            <person name="Ming R."/>
            <person name="Tang H."/>
            <person name="Guyot R."/>
            <person name="Kramer E.M."/>
            <person name="Hu Y."/>
            <person name="Yi X."/>
            <person name="Qi Y."/>
            <person name="Xu X."/>
            <person name="Gao Z."/>
            <person name="Pan H."/>
            <person name="Jian J."/>
            <person name="Tian Y."/>
            <person name="Yue Z."/>
            <person name="Xu Y."/>
        </authorList>
    </citation>
    <scope>NUCLEOTIDE SEQUENCE [LARGE SCALE GENOMIC DNA]</scope>
    <source>
        <strain evidence="4">cv. Dabenzi</strain>
    </source>
</reference>
<dbReference type="InterPro" id="IPR044678">
    <property type="entry name" value="COR27/28"/>
</dbReference>
<dbReference type="OrthoDB" id="1923282at2759"/>
<dbReference type="GO" id="GO:0009409">
    <property type="term" value="P:response to cold"/>
    <property type="evidence" value="ECO:0007669"/>
    <property type="project" value="InterPro"/>
</dbReference>
<accession>A0A218X719</accession>